<feature type="region of interest" description="Disordered" evidence="1">
    <location>
        <begin position="123"/>
        <end position="149"/>
    </location>
</feature>
<comment type="caution">
    <text evidence="2">The sequence shown here is derived from an EMBL/GenBank/DDBJ whole genome shotgun (WGS) entry which is preliminary data.</text>
</comment>
<evidence type="ECO:0000256" key="1">
    <source>
        <dbReference type="SAM" id="MobiDB-lite"/>
    </source>
</evidence>
<feature type="region of interest" description="Disordered" evidence="1">
    <location>
        <begin position="418"/>
        <end position="440"/>
    </location>
</feature>
<feature type="region of interest" description="Disordered" evidence="1">
    <location>
        <begin position="26"/>
        <end position="101"/>
    </location>
</feature>
<sequence>MYVGAWQEYKLMKVIEDLREENERLRRDAAGSPDGLTSAASRWGVGGGQGSSHHFPASMGDVRAGGAASVDSATLTHVEPTASAPRSGPRRGPRNPKPKTLRLMTTVRDVGVFVEEEAGAGVAPLSSSASVASRSCSEGTENKKTRSLSSRDFRELMGHRQLYTKDLTGSLEANSAAVVHAEIGTGRILGASHQRAPPPAATDAAAGLLPSLIGSSQVRENPLLRELLRGAPLDTKTKYQQAGQPLPERKAPKNSKKGPGLSEEEVQRRVERRLRLQMLYTGNLSGAEHVFPDTGEPLKGHQGPRALPPVESEEQAQQPTGFTSGTGQAFPSVPWDCPASKLPLNTSAEDGVTPLLTSTALSAAMEEKRGRLQRVSSPSAYRNRLRHPYDVGAPLAPPSLVATLSCGDVASLRCPSWSGETAEGGDRHDNSHLGGNAFSNAYDAGPRSDVKSVSSAHNELNMPWASVGETIANDEYLVSAGRSGALPASKVHAGANLTADPMDDDTIGMLINWAEQLDPDSIV</sequence>
<dbReference type="Proteomes" id="UP000284403">
    <property type="component" value="Unassembled WGS sequence"/>
</dbReference>
<feature type="region of interest" description="Disordered" evidence="1">
    <location>
        <begin position="291"/>
        <end position="329"/>
    </location>
</feature>
<protein>
    <submittedName>
        <fullName evidence="2">Uncharacterized protein</fullName>
    </submittedName>
</protein>
<organism evidence="2 3">
    <name type="scientific">Trypanosoma conorhini</name>
    <dbReference type="NCBI Taxonomy" id="83891"/>
    <lineage>
        <taxon>Eukaryota</taxon>
        <taxon>Discoba</taxon>
        <taxon>Euglenozoa</taxon>
        <taxon>Kinetoplastea</taxon>
        <taxon>Metakinetoplastina</taxon>
        <taxon>Trypanosomatida</taxon>
        <taxon>Trypanosomatidae</taxon>
        <taxon>Trypanosoma</taxon>
    </lineage>
</organism>
<accession>A0A3R7NXH9</accession>
<gene>
    <name evidence="2" type="ORF">Tco025E_06256</name>
</gene>
<feature type="region of interest" description="Disordered" evidence="1">
    <location>
        <begin position="232"/>
        <end position="267"/>
    </location>
</feature>
<proteinExistence type="predicted"/>
<feature type="compositionally biased region" description="Low complexity" evidence="1">
    <location>
        <begin position="123"/>
        <end position="137"/>
    </location>
</feature>
<feature type="compositionally biased region" description="Basic and acidic residues" evidence="1">
    <location>
        <begin position="140"/>
        <end position="149"/>
    </location>
</feature>
<evidence type="ECO:0000313" key="3">
    <source>
        <dbReference type="Proteomes" id="UP000284403"/>
    </source>
</evidence>
<reference evidence="2 3" key="1">
    <citation type="journal article" date="2018" name="BMC Genomics">
        <title>Genomic comparison of Trypanosoma conorhini and Trypanosoma rangeli to Trypanosoma cruzi strains of high and low virulence.</title>
        <authorList>
            <person name="Bradwell K.R."/>
            <person name="Koparde V.N."/>
            <person name="Matveyev A.V."/>
            <person name="Serrano M.G."/>
            <person name="Alves J.M."/>
            <person name="Parikh H."/>
            <person name="Huang B."/>
            <person name="Lee V."/>
            <person name="Espinosa-Alvarez O."/>
            <person name="Ortiz P.A."/>
            <person name="Costa-Martins A.G."/>
            <person name="Teixeira M.M."/>
            <person name="Buck G.A."/>
        </authorList>
    </citation>
    <scope>NUCLEOTIDE SEQUENCE [LARGE SCALE GENOMIC DNA]</scope>
    <source>
        <strain evidence="2 3">025E</strain>
    </source>
</reference>
<dbReference type="EMBL" id="MKKU01000405">
    <property type="protein sequence ID" value="RNF13438.1"/>
    <property type="molecule type" value="Genomic_DNA"/>
</dbReference>
<name>A0A3R7NXH9_9TRYP</name>
<dbReference type="AlphaFoldDB" id="A0A3R7NXH9"/>
<dbReference type="OrthoDB" id="243736at2759"/>
<evidence type="ECO:0000313" key="2">
    <source>
        <dbReference type="EMBL" id="RNF13438.1"/>
    </source>
</evidence>
<keyword evidence="3" id="KW-1185">Reference proteome</keyword>
<dbReference type="GeneID" id="40319867"/>
<dbReference type="RefSeq" id="XP_029226808.1">
    <property type="nucleotide sequence ID" value="XM_029373136.1"/>
</dbReference>
<feature type="compositionally biased region" description="Polar residues" evidence="1">
    <location>
        <begin position="315"/>
        <end position="329"/>
    </location>
</feature>
<feature type="compositionally biased region" description="Basic residues" evidence="1">
    <location>
        <begin position="88"/>
        <end position="100"/>
    </location>
</feature>